<keyword evidence="3" id="KW-1185">Reference proteome</keyword>
<evidence type="ECO:0000313" key="2">
    <source>
        <dbReference type="EMBL" id="OWK09797.1"/>
    </source>
</evidence>
<feature type="region of interest" description="Disordered" evidence="1">
    <location>
        <begin position="31"/>
        <end position="237"/>
    </location>
</feature>
<comment type="caution">
    <text evidence="2">The sequence shown here is derived from an EMBL/GenBank/DDBJ whole genome shotgun (WGS) entry which is preliminary data.</text>
</comment>
<sequence>LLALLGHKLGVSSARSRACASLAPPGTQILQAAPPTLIPPRPPSGVAERELSLRLPRPGTYGDGGTDAALRSPHAAGLPGPARAQQAAPRNSGLKSWPSRPDTATGRDGQASPARPPGSRARAPIPGPPRGGGGSGKAAAAERGARNRTWSACRPRPGPNQASRGGVPRVRGGRKPSSPRLRGPGEGGEPQMDAMLGPQPSRLSPAKRRRRREGTLSAPPSSRLMAPSDTGLRSRVSLPPELSPAGWGRQFGLSFVLAIRNDGGEATGRGGGPSGGGLAITSSSPPVPHPPAHPPLRTPVFLRFYAQWRRPRRGRQAFPANCLSRSSGRHSLCPLWF</sequence>
<feature type="compositionally biased region" description="Pro residues" evidence="1">
    <location>
        <begin position="285"/>
        <end position="294"/>
    </location>
</feature>
<dbReference type="EMBL" id="MKHE01000012">
    <property type="protein sequence ID" value="OWK09797.1"/>
    <property type="molecule type" value="Genomic_DNA"/>
</dbReference>
<gene>
    <name evidence="2" type="ORF">Celaphus_00006285</name>
</gene>
<feature type="non-terminal residue" evidence="2">
    <location>
        <position position="1"/>
    </location>
</feature>
<organism evidence="2 3">
    <name type="scientific">Cervus elaphus hippelaphus</name>
    <name type="common">European red deer</name>
    <dbReference type="NCBI Taxonomy" id="46360"/>
    <lineage>
        <taxon>Eukaryota</taxon>
        <taxon>Metazoa</taxon>
        <taxon>Chordata</taxon>
        <taxon>Craniata</taxon>
        <taxon>Vertebrata</taxon>
        <taxon>Euteleostomi</taxon>
        <taxon>Mammalia</taxon>
        <taxon>Eutheria</taxon>
        <taxon>Laurasiatheria</taxon>
        <taxon>Artiodactyla</taxon>
        <taxon>Ruminantia</taxon>
        <taxon>Pecora</taxon>
        <taxon>Cervidae</taxon>
        <taxon>Cervinae</taxon>
        <taxon>Cervus</taxon>
    </lineage>
</organism>
<feature type="compositionally biased region" description="Gly residues" evidence="1">
    <location>
        <begin position="265"/>
        <end position="278"/>
    </location>
</feature>
<proteinExistence type="predicted"/>
<dbReference type="AlphaFoldDB" id="A0A212CUW9"/>
<feature type="compositionally biased region" description="Low complexity" evidence="1">
    <location>
        <begin position="164"/>
        <end position="182"/>
    </location>
</feature>
<dbReference type="Proteomes" id="UP000242450">
    <property type="component" value="Chromosome 12"/>
</dbReference>
<evidence type="ECO:0000256" key="1">
    <source>
        <dbReference type="SAM" id="MobiDB-lite"/>
    </source>
</evidence>
<accession>A0A212CUW9</accession>
<name>A0A212CUW9_CEREH</name>
<evidence type="ECO:0000313" key="3">
    <source>
        <dbReference type="Proteomes" id="UP000242450"/>
    </source>
</evidence>
<dbReference type="OrthoDB" id="10681644at2759"/>
<feature type="compositionally biased region" description="Low complexity" evidence="1">
    <location>
        <begin position="75"/>
        <end position="90"/>
    </location>
</feature>
<feature type="compositionally biased region" description="Low complexity" evidence="1">
    <location>
        <begin position="111"/>
        <end position="124"/>
    </location>
</feature>
<protein>
    <submittedName>
        <fullName evidence="2">FRMD6-AS1</fullName>
    </submittedName>
</protein>
<feature type="region of interest" description="Disordered" evidence="1">
    <location>
        <begin position="264"/>
        <end position="294"/>
    </location>
</feature>
<reference evidence="2 3" key="1">
    <citation type="journal article" date="2018" name="Mol. Genet. Genomics">
        <title>The red deer Cervus elaphus genome CerEla1.0: sequencing, annotating, genes, and chromosomes.</title>
        <authorList>
            <person name="Bana N.A."/>
            <person name="Nyiri A."/>
            <person name="Nagy J."/>
            <person name="Frank K."/>
            <person name="Nagy T."/>
            <person name="Steger V."/>
            <person name="Schiller M."/>
            <person name="Lakatos P."/>
            <person name="Sugar L."/>
            <person name="Horn P."/>
            <person name="Barta E."/>
            <person name="Orosz L."/>
        </authorList>
    </citation>
    <scope>NUCLEOTIDE SEQUENCE [LARGE SCALE GENOMIC DNA]</scope>
    <source>
        <strain evidence="2">Hungarian</strain>
    </source>
</reference>